<keyword evidence="3" id="KW-1185">Reference proteome</keyword>
<gene>
    <name evidence="1" type="ORF">BHE16_05645</name>
    <name evidence="2" type="ORF">HD598_000964</name>
</gene>
<dbReference type="InterPro" id="IPR024747">
    <property type="entry name" value="Pyridox_Oxase-rel"/>
</dbReference>
<dbReference type="STRING" id="556325.BHE16_05645"/>
<reference evidence="2 4" key="2">
    <citation type="submission" date="2020-08" db="EMBL/GenBank/DDBJ databases">
        <title>Sequencing the genomes of 1000 actinobacteria strains.</title>
        <authorList>
            <person name="Klenk H.-P."/>
        </authorList>
    </citation>
    <scope>NUCLEOTIDE SEQUENCE [LARGE SCALE GENOMIC DNA]</scope>
    <source>
        <strain evidence="2 4">DSM 105783</strain>
    </source>
</reference>
<dbReference type="AlphaFoldDB" id="A0A1L2ZN87"/>
<evidence type="ECO:0000313" key="3">
    <source>
        <dbReference type="Proteomes" id="UP000183530"/>
    </source>
</evidence>
<dbReference type="EMBL" id="JACHDR010000001">
    <property type="protein sequence ID" value="MBB5512277.1"/>
    <property type="molecule type" value="Genomic_DNA"/>
</dbReference>
<protein>
    <submittedName>
        <fullName evidence="1">Flavin-nucleotide-binding protein</fullName>
    </submittedName>
    <submittedName>
        <fullName evidence="2">Nitroimidazol reductase NimA-like FMN-containing flavoprotein (Pyridoxamine 5'-phosphate oxidase superfamily)</fullName>
    </submittedName>
</protein>
<evidence type="ECO:0000313" key="1">
    <source>
        <dbReference type="EMBL" id="APF40586.1"/>
    </source>
</evidence>
<dbReference type="Proteomes" id="UP000580797">
    <property type="component" value="Unassembled WGS sequence"/>
</dbReference>
<dbReference type="EMBL" id="CP018135">
    <property type="protein sequence ID" value="APF40586.1"/>
    <property type="molecule type" value="Genomic_DNA"/>
</dbReference>
<dbReference type="Gene3D" id="2.30.110.10">
    <property type="entry name" value="Electron Transport, Fmn-binding Protein, Chain A"/>
    <property type="match status" value="1"/>
</dbReference>
<dbReference type="Pfam" id="PF12900">
    <property type="entry name" value="Pyridox_ox_2"/>
    <property type="match status" value="1"/>
</dbReference>
<sequence length="146" mass="16076">MMFEHADGAPVLHLTEDQSWQLLDKTKHGRIALYAGVEVDIFPVNFSTTDRVIYVRTAPGSKLAELTINPKVAFEADGILSDEAWSVIVHGTAKNLETEAEIATARESGVTPWVPTTKESWVSITPTAVTGRHFVFGKQPELDDEI</sequence>
<evidence type="ECO:0000313" key="4">
    <source>
        <dbReference type="Proteomes" id="UP000580797"/>
    </source>
</evidence>
<dbReference type="SUPFAM" id="SSF50475">
    <property type="entry name" value="FMN-binding split barrel"/>
    <property type="match status" value="1"/>
</dbReference>
<dbReference type="InterPro" id="IPR012349">
    <property type="entry name" value="Split_barrel_FMN-bd"/>
</dbReference>
<proteinExistence type="predicted"/>
<accession>A0A1L2ZN87</accession>
<dbReference type="RefSeq" id="WP_071894065.1">
    <property type="nucleotide sequence ID" value="NZ_BAAARH010000015.1"/>
</dbReference>
<dbReference type="KEGG" id="nae:BHE16_05645"/>
<reference evidence="1 3" key="1">
    <citation type="submission" date="2016-11" db="EMBL/GenBank/DDBJ databases">
        <title>Genome sequencing of Zhihengliuella aestuarii B18 antagonistic to Plasmodiophora brassicae.</title>
        <authorList>
            <person name="Luo Y."/>
        </authorList>
    </citation>
    <scope>NUCLEOTIDE SEQUENCE [LARGE SCALE GENOMIC DNA]</scope>
    <source>
        <strain evidence="1 3">B18</strain>
    </source>
</reference>
<name>A0A1L2ZN87_9MICC</name>
<organism evidence="1 3">
    <name type="scientific">Neomicrococcus aestuarii</name>
    <dbReference type="NCBI Taxonomy" id="556325"/>
    <lineage>
        <taxon>Bacteria</taxon>
        <taxon>Bacillati</taxon>
        <taxon>Actinomycetota</taxon>
        <taxon>Actinomycetes</taxon>
        <taxon>Micrococcales</taxon>
        <taxon>Micrococcaceae</taxon>
        <taxon>Neomicrococcus</taxon>
    </lineage>
</organism>
<dbReference type="OrthoDB" id="7062584at2"/>
<evidence type="ECO:0000313" key="2">
    <source>
        <dbReference type="EMBL" id="MBB5512277.1"/>
    </source>
</evidence>
<dbReference type="Proteomes" id="UP000183530">
    <property type="component" value="Chromosome"/>
</dbReference>